<dbReference type="Pfam" id="PF05043">
    <property type="entry name" value="Mga"/>
    <property type="match status" value="1"/>
</dbReference>
<dbReference type="RefSeq" id="WP_071867600.1">
    <property type="nucleotide sequence ID" value="NZ_BJWA01000037.1"/>
</dbReference>
<dbReference type="EMBL" id="BJWA01000037">
    <property type="protein sequence ID" value="GEL81793.1"/>
    <property type="molecule type" value="Genomic_DNA"/>
</dbReference>
<evidence type="ECO:0000313" key="2">
    <source>
        <dbReference type="EMBL" id="GEL81793.1"/>
    </source>
</evidence>
<gene>
    <name evidence="2" type="ORF">EMU01_29370</name>
</gene>
<dbReference type="GeneID" id="60998401"/>
<accession>A0ABQ0VK71</accession>
<keyword evidence="3" id="KW-1185">Reference proteome</keyword>
<protein>
    <recommendedName>
        <fullName evidence="1">Mga helix-turn-helix domain-containing protein</fullName>
    </recommendedName>
</protein>
<evidence type="ECO:0000259" key="1">
    <source>
        <dbReference type="Pfam" id="PF05043"/>
    </source>
</evidence>
<name>A0ABQ0VK71_ENTMU</name>
<feature type="domain" description="Mga helix-turn-helix" evidence="1">
    <location>
        <begin position="85"/>
        <end position="160"/>
    </location>
</feature>
<organism evidence="2 3">
    <name type="scientific">Enterococcus mundtii</name>
    <dbReference type="NCBI Taxonomy" id="53346"/>
    <lineage>
        <taxon>Bacteria</taxon>
        <taxon>Bacillati</taxon>
        <taxon>Bacillota</taxon>
        <taxon>Bacilli</taxon>
        <taxon>Lactobacillales</taxon>
        <taxon>Enterococcaceae</taxon>
        <taxon>Enterococcus</taxon>
    </lineage>
</organism>
<dbReference type="InterPro" id="IPR007737">
    <property type="entry name" value="Mga_HTH"/>
</dbReference>
<sequence>MQLEFFLEDKERIKLAILRYIELKDRSIEVRELASFIEVTETRLKKFIDELNNELYQFESNAHIHSDGVIVHPINIDYSIVKKFRLSYYKEAPTFLLFKAFIEENMTVKEFSIRHYFALPTVYLRQRTIKKFLSKHNLEIKNGKVVGNETIIRNLIFSVFFDIYNGIELPFTEEIRNQIKSLSEYLTFLFHLRLSKTEQVKLNLLIGILICREKNGFSLSKEEDFFIFLTSSDIQLVIDKIADFLSIEDETTKCIEIRYLLGFLKSLGVDEVPVVIQASKFEDIDEISINLASKITSELKINEHKNRISFENKLIALNRYHQIFDFTLSSFASSNQRDYFLESYPKLSKAVTRALTIYKEQLHFSDETIVNQLFFEYVFLLINHFAFIEIPVYVCVDFSLGNLYTNFIQNQIQGFKNLNIIVENRLTSKTDIFVSDSVIENLSITQIIWKRPPTPNDWEVFGDAIIDVKRQREKDVN</sequence>
<comment type="caution">
    <text evidence="2">The sequence shown here is derived from an EMBL/GenBank/DDBJ whole genome shotgun (WGS) entry which is preliminary data.</text>
</comment>
<dbReference type="Proteomes" id="UP000321175">
    <property type="component" value="Unassembled WGS sequence"/>
</dbReference>
<proteinExistence type="predicted"/>
<evidence type="ECO:0000313" key="3">
    <source>
        <dbReference type="Proteomes" id="UP000321175"/>
    </source>
</evidence>
<reference evidence="2 3" key="1">
    <citation type="submission" date="2019-07" db="EMBL/GenBank/DDBJ databases">
        <title>Whole genome shotgun sequence of Enterococcus mundtii NBRC 100490.</title>
        <authorList>
            <person name="Hosoyama A."/>
            <person name="Uohara A."/>
            <person name="Ohji S."/>
            <person name="Ichikawa N."/>
        </authorList>
    </citation>
    <scope>NUCLEOTIDE SEQUENCE [LARGE SCALE GENOMIC DNA]</scope>
    <source>
        <strain evidence="2 3">NBRC 100490</strain>
    </source>
</reference>